<dbReference type="RefSeq" id="XP_016248648.1">
    <property type="nucleotide sequence ID" value="XM_016395229.1"/>
</dbReference>
<evidence type="ECO:0000313" key="2">
    <source>
        <dbReference type="EMBL" id="KIW28432.1"/>
    </source>
</evidence>
<feature type="region of interest" description="Disordered" evidence="1">
    <location>
        <begin position="74"/>
        <end position="94"/>
    </location>
</feature>
<proteinExistence type="predicted"/>
<dbReference type="VEuPathDB" id="FungiDB:PV07_08098"/>
<keyword evidence="3" id="KW-1185">Reference proteome</keyword>
<dbReference type="EMBL" id="KN847043">
    <property type="protein sequence ID" value="KIW28432.1"/>
    <property type="molecule type" value="Genomic_DNA"/>
</dbReference>
<sequence>MAETSERLHNEISEAKFTALWRLCRQTLEVINLKYPMTSQCAVALETIRQRSIKIRQSTSSKCRRQDEGIGLEANSYSQVHRNQPHRPSNDPERDLSLGWTISPTQDAFASLNELDMEQINGEAGGMTPMFESLQNSFGSAIIPGDMWEALDMASINGFVPCV</sequence>
<reference evidence="2 3" key="1">
    <citation type="submission" date="2015-01" db="EMBL/GenBank/DDBJ databases">
        <title>The Genome Sequence of Cladophialophora immunda CBS83496.</title>
        <authorList>
            <consortium name="The Broad Institute Genomics Platform"/>
            <person name="Cuomo C."/>
            <person name="de Hoog S."/>
            <person name="Gorbushina A."/>
            <person name="Stielow B."/>
            <person name="Teixiera M."/>
            <person name="Abouelleil A."/>
            <person name="Chapman S.B."/>
            <person name="Priest M."/>
            <person name="Young S.K."/>
            <person name="Wortman J."/>
            <person name="Nusbaum C."/>
            <person name="Birren B."/>
        </authorList>
    </citation>
    <scope>NUCLEOTIDE SEQUENCE [LARGE SCALE GENOMIC DNA]</scope>
    <source>
        <strain evidence="2 3">CBS 83496</strain>
    </source>
</reference>
<evidence type="ECO:0000313" key="3">
    <source>
        <dbReference type="Proteomes" id="UP000054466"/>
    </source>
</evidence>
<evidence type="ECO:0000256" key="1">
    <source>
        <dbReference type="SAM" id="MobiDB-lite"/>
    </source>
</evidence>
<gene>
    <name evidence="2" type="ORF">PV07_08098</name>
</gene>
<dbReference type="AlphaFoldDB" id="A0A0D2ATC7"/>
<protein>
    <submittedName>
        <fullName evidence="2">Uncharacterized protein</fullName>
    </submittedName>
</protein>
<name>A0A0D2ATC7_9EURO</name>
<accession>A0A0D2ATC7</accession>
<dbReference type="HOGENOM" id="CLU_1626849_0_0_1"/>
<dbReference type="Proteomes" id="UP000054466">
    <property type="component" value="Unassembled WGS sequence"/>
</dbReference>
<organism evidence="2 3">
    <name type="scientific">Cladophialophora immunda</name>
    <dbReference type="NCBI Taxonomy" id="569365"/>
    <lineage>
        <taxon>Eukaryota</taxon>
        <taxon>Fungi</taxon>
        <taxon>Dikarya</taxon>
        <taxon>Ascomycota</taxon>
        <taxon>Pezizomycotina</taxon>
        <taxon>Eurotiomycetes</taxon>
        <taxon>Chaetothyriomycetidae</taxon>
        <taxon>Chaetothyriales</taxon>
        <taxon>Herpotrichiellaceae</taxon>
        <taxon>Cladophialophora</taxon>
    </lineage>
</organism>
<dbReference type="GeneID" id="27347292"/>